<protein>
    <submittedName>
        <fullName evidence="1">Uncharacterized protein</fullName>
    </submittedName>
</protein>
<evidence type="ECO:0000313" key="1">
    <source>
        <dbReference type="EMBL" id="SVA22443.1"/>
    </source>
</evidence>
<gene>
    <name evidence="1" type="ORF">METZ01_LOCUS75297</name>
</gene>
<reference evidence="1" key="1">
    <citation type="submission" date="2018-05" db="EMBL/GenBank/DDBJ databases">
        <authorList>
            <person name="Lanie J.A."/>
            <person name="Ng W.-L."/>
            <person name="Kazmierczak K.M."/>
            <person name="Andrzejewski T.M."/>
            <person name="Davidsen T.M."/>
            <person name="Wayne K.J."/>
            <person name="Tettelin H."/>
            <person name="Glass J.I."/>
            <person name="Rusch D."/>
            <person name="Podicherti R."/>
            <person name="Tsui H.-C.T."/>
            <person name="Winkler M.E."/>
        </authorList>
    </citation>
    <scope>NUCLEOTIDE SEQUENCE</scope>
</reference>
<sequence>MAKTDQELSSLANIYIIGMNPGYTFEDLKGMAAGNPNWIYALPADASTLNSIKGLSRSTKILVGEENLILKRYKLGDWKLSEWIEIFQKVG</sequence>
<organism evidence="1">
    <name type="scientific">marine metagenome</name>
    <dbReference type="NCBI Taxonomy" id="408172"/>
    <lineage>
        <taxon>unclassified sequences</taxon>
        <taxon>metagenomes</taxon>
        <taxon>ecological metagenomes</taxon>
    </lineage>
</organism>
<dbReference type="AlphaFoldDB" id="A0A381U7C8"/>
<dbReference type="EMBL" id="UINC01005614">
    <property type="protein sequence ID" value="SVA22443.1"/>
    <property type="molecule type" value="Genomic_DNA"/>
</dbReference>
<name>A0A381U7C8_9ZZZZ</name>
<accession>A0A381U7C8</accession>
<proteinExistence type="predicted"/>